<evidence type="ECO:0000256" key="7">
    <source>
        <dbReference type="ARBA" id="ARBA00048169"/>
    </source>
</evidence>
<dbReference type="InterPro" id="IPR022417">
    <property type="entry name" value="Porphobilin_deaminase_N"/>
</dbReference>
<dbReference type="InterPro" id="IPR000860">
    <property type="entry name" value="HemC"/>
</dbReference>
<dbReference type="EMBL" id="JAACYA010000001">
    <property type="protein sequence ID" value="MBK3332089.1"/>
    <property type="molecule type" value="Genomic_DNA"/>
</dbReference>
<accession>A0ABS1GGP0</accession>
<dbReference type="NCBIfam" id="TIGR00212">
    <property type="entry name" value="hemC"/>
    <property type="match status" value="1"/>
</dbReference>
<dbReference type="InterPro" id="IPR022419">
    <property type="entry name" value="Porphobilin_deaminase_cofac_BS"/>
</dbReference>
<dbReference type="InterPro" id="IPR022418">
    <property type="entry name" value="Porphobilinogen_deaminase_C"/>
</dbReference>
<evidence type="ECO:0000256" key="2">
    <source>
        <dbReference type="ARBA" id="ARBA00004735"/>
    </source>
</evidence>
<keyword evidence="5 8" id="KW-0808">Transferase</keyword>
<name>A0ABS1GGP0_9AQUI</name>
<dbReference type="GO" id="GO:0004418">
    <property type="term" value="F:hydroxymethylbilane synthase activity"/>
    <property type="evidence" value="ECO:0007669"/>
    <property type="project" value="UniProtKB-EC"/>
</dbReference>
<comment type="catalytic activity">
    <reaction evidence="7 8">
        <text>4 porphobilinogen + H2O = hydroxymethylbilane + 4 NH4(+)</text>
        <dbReference type="Rhea" id="RHEA:13185"/>
        <dbReference type="ChEBI" id="CHEBI:15377"/>
        <dbReference type="ChEBI" id="CHEBI:28938"/>
        <dbReference type="ChEBI" id="CHEBI:57845"/>
        <dbReference type="ChEBI" id="CHEBI:58126"/>
        <dbReference type="EC" id="2.5.1.61"/>
    </reaction>
</comment>
<dbReference type="Proteomes" id="UP000772812">
    <property type="component" value="Unassembled WGS sequence"/>
</dbReference>
<dbReference type="EC" id="2.5.1.61" evidence="8"/>
<dbReference type="PANTHER" id="PTHR11557">
    <property type="entry name" value="PORPHOBILINOGEN DEAMINASE"/>
    <property type="match status" value="1"/>
</dbReference>
<evidence type="ECO:0000256" key="4">
    <source>
        <dbReference type="ARBA" id="ARBA00011245"/>
    </source>
</evidence>
<evidence type="ECO:0000256" key="6">
    <source>
        <dbReference type="ARBA" id="ARBA00023244"/>
    </source>
</evidence>
<dbReference type="PANTHER" id="PTHR11557:SF0">
    <property type="entry name" value="PORPHOBILINOGEN DEAMINASE"/>
    <property type="match status" value="1"/>
</dbReference>
<feature type="modified residue" description="S-(dipyrrolylmethanemethyl)cysteine" evidence="8">
    <location>
        <position position="239"/>
    </location>
</feature>
<comment type="miscellaneous">
    <text evidence="8">The porphobilinogen subunits are added to the dipyrromethane group.</text>
</comment>
<dbReference type="SUPFAM" id="SSF53850">
    <property type="entry name" value="Periplasmic binding protein-like II"/>
    <property type="match status" value="1"/>
</dbReference>
<organism evidence="11 12">
    <name type="scientific">Persephonella atlantica</name>
    <dbReference type="NCBI Taxonomy" id="2699429"/>
    <lineage>
        <taxon>Bacteria</taxon>
        <taxon>Pseudomonadati</taxon>
        <taxon>Aquificota</taxon>
        <taxon>Aquificia</taxon>
        <taxon>Aquificales</taxon>
        <taxon>Hydrogenothermaceae</taxon>
        <taxon>Persephonella</taxon>
    </lineage>
</organism>
<evidence type="ECO:0000256" key="8">
    <source>
        <dbReference type="HAMAP-Rule" id="MF_00260"/>
    </source>
</evidence>
<comment type="function">
    <text evidence="1 8">Tetrapolymerization of the monopyrrole PBG into the hydroxymethylbilane pre-uroporphyrinogen in several discrete steps.</text>
</comment>
<comment type="similarity">
    <text evidence="3 8">Belongs to the HMBS family.</text>
</comment>
<dbReference type="HAMAP" id="MF_00260">
    <property type="entry name" value="Porphobil_deam"/>
    <property type="match status" value="1"/>
</dbReference>
<dbReference type="Pfam" id="PF01379">
    <property type="entry name" value="Porphobil_deam"/>
    <property type="match status" value="1"/>
</dbReference>
<keyword evidence="12" id="KW-1185">Reference proteome</keyword>
<feature type="domain" description="Porphobilinogen deaminase C-terminal" evidence="10">
    <location>
        <begin position="223"/>
        <end position="293"/>
    </location>
</feature>
<dbReference type="PIRSF" id="PIRSF001438">
    <property type="entry name" value="4pyrrol_synth_OHMeBilane_synth"/>
    <property type="match status" value="1"/>
</dbReference>
<dbReference type="InterPro" id="IPR036803">
    <property type="entry name" value="Porphobilinogen_deaminase_C_sf"/>
</dbReference>
<comment type="cofactor">
    <cofactor evidence="8">
        <name>dipyrromethane</name>
        <dbReference type="ChEBI" id="CHEBI:60342"/>
    </cofactor>
    <text evidence="8">Binds 1 dipyrromethane group covalently.</text>
</comment>
<dbReference type="PRINTS" id="PR00151">
    <property type="entry name" value="PORPHBDMNASE"/>
</dbReference>
<comment type="subunit">
    <text evidence="4 8">Monomer.</text>
</comment>
<evidence type="ECO:0000313" key="11">
    <source>
        <dbReference type="EMBL" id="MBK3332089.1"/>
    </source>
</evidence>
<evidence type="ECO:0000256" key="3">
    <source>
        <dbReference type="ARBA" id="ARBA00005638"/>
    </source>
</evidence>
<comment type="pathway">
    <text evidence="2">Porphyrin-containing compound metabolism; protoporphyrin-IX biosynthesis; coproporphyrinogen-III from 5-aminolevulinate: step 2/4.</text>
</comment>
<protein>
    <recommendedName>
        <fullName evidence="8">Porphobilinogen deaminase</fullName>
        <shortName evidence="8">PBG</shortName>
        <ecNumber evidence="8">2.5.1.61</ecNumber>
    </recommendedName>
    <alternativeName>
        <fullName evidence="8">Hydroxymethylbilane synthase</fullName>
        <shortName evidence="8">HMBS</shortName>
    </alternativeName>
    <alternativeName>
        <fullName evidence="8">Pre-uroporphyrinogen synthase</fullName>
    </alternativeName>
</protein>
<gene>
    <name evidence="8 11" type="primary">hemC</name>
    <name evidence="11" type="ORF">GWK41_03275</name>
</gene>
<dbReference type="Pfam" id="PF03900">
    <property type="entry name" value="Porphobil_deamC"/>
    <property type="match status" value="1"/>
</dbReference>
<evidence type="ECO:0000259" key="10">
    <source>
        <dbReference type="Pfam" id="PF03900"/>
    </source>
</evidence>
<evidence type="ECO:0000256" key="5">
    <source>
        <dbReference type="ARBA" id="ARBA00022679"/>
    </source>
</evidence>
<evidence type="ECO:0000259" key="9">
    <source>
        <dbReference type="Pfam" id="PF01379"/>
    </source>
</evidence>
<comment type="caution">
    <text evidence="11">The sequence shown here is derived from an EMBL/GenBank/DDBJ whole genome shotgun (WGS) entry which is preliminary data.</text>
</comment>
<dbReference type="RefSeq" id="WP_200673478.1">
    <property type="nucleotide sequence ID" value="NZ_JAACYA010000001.1"/>
</dbReference>
<evidence type="ECO:0000313" key="12">
    <source>
        <dbReference type="Proteomes" id="UP000772812"/>
    </source>
</evidence>
<evidence type="ECO:0000256" key="1">
    <source>
        <dbReference type="ARBA" id="ARBA00002869"/>
    </source>
</evidence>
<dbReference type="Gene3D" id="3.40.190.10">
    <property type="entry name" value="Periplasmic binding protein-like II"/>
    <property type="match status" value="2"/>
</dbReference>
<dbReference type="PROSITE" id="PS00533">
    <property type="entry name" value="PORPHOBILINOGEN_DEAM"/>
    <property type="match status" value="1"/>
</dbReference>
<keyword evidence="6 8" id="KW-0627">Porphyrin biosynthesis</keyword>
<proteinExistence type="inferred from homology"/>
<dbReference type="Gene3D" id="3.30.160.40">
    <property type="entry name" value="Porphobilinogen deaminase, C-terminal domain"/>
    <property type="match status" value="1"/>
</dbReference>
<feature type="domain" description="Porphobilinogen deaminase N-terminal" evidence="9">
    <location>
        <begin position="3"/>
        <end position="210"/>
    </location>
</feature>
<dbReference type="CDD" id="cd13646">
    <property type="entry name" value="PBP2_EcHMBS_like"/>
    <property type="match status" value="1"/>
</dbReference>
<dbReference type="SUPFAM" id="SSF54782">
    <property type="entry name" value="Porphobilinogen deaminase (hydroxymethylbilane synthase), C-terminal domain"/>
    <property type="match status" value="1"/>
</dbReference>
<reference evidence="11 12" key="1">
    <citation type="journal article" date="2021" name="Syst. Appl. Microbiol.">
        <title>Persephonella atlantica sp. nov.: How to adapt to physico-chemical gradients in high temperature hydrothermal habitats.</title>
        <authorList>
            <person name="Francois D.X."/>
            <person name="Godfroy A."/>
            <person name="Mathien C."/>
            <person name="Aube J."/>
            <person name="Cathalot C."/>
            <person name="Lesongeur F."/>
            <person name="L'Haridon S."/>
            <person name="Philippon X."/>
            <person name="Roussel E.G."/>
        </authorList>
    </citation>
    <scope>NUCLEOTIDE SEQUENCE [LARGE SCALE GENOMIC DNA]</scope>
    <source>
        <strain evidence="11 12">MO1340</strain>
    </source>
</reference>
<sequence>MRIRIGTRKSKLALWQANYIAQILRNHFPDVQIELVKITTKGDKILDVPLAKVGGKGLFVKEIEEAMLRNEIDIAVHSLKDVPTYFPEGLGLVAITEREDPRDAFLSVKYNSLNELPEGAVVGTSSLRRKVQLKILRPDLKIRDLRGNVDTRIRKLEEGQYDAIILAYAGLKRLGLTDRVKQIFQPEYIIPAVAQGFLGIEARLDDEKTREIVSVLNHEESYLRATAERAFLRKLEGGCQVPLAAYSEISDGKLKITGFVSDLTGDRFFMDSITGDIKDAESLGETLAEKLLNMGAREVLEEIYRGESQL</sequence>